<accession>A0A4V4NE22</accession>
<proteinExistence type="predicted"/>
<protein>
    <recommendedName>
        <fullName evidence="1">N-acetyltransferase domain-containing protein</fullName>
    </recommendedName>
</protein>
<dbReference type="OrthoDB" id="2821191at2759"/>
<dbReference type="SUPFAM" id="SSF55729">
    <property type="entry name" value="Acyl-CoA N-acyltransferases (Nat)"/>
    <property type="match status" value="1"/>
</dbReference>
<dbReference type="InterPro" id="IPR000182">
    <property type="entry name" value="GNAT_dom"/>
</dbReference>
<dbReference type="GO" id="GO:0016747">
    <property type="term" value="F:acyltransferase activity, transferring groups other than amino-acyl groups"/>
    <property type="evidence" value="ECO:0007669"/>
    <property type="project" value="InterPro"/>
</dbReference>
<dbReference type="AlphaFoldDB" id="A0A4V4NE22"/>
<organism evidence="2 3">
    <name type="scientific">Colletotrichum higginsianum</name>
    <dbReference type="NCBI Taxonomy" id="80884"/>
    <lineage>
        <taxon>Eukaryota</taxon>
        <taxon>Fungi</taxon>
        <taxon>Dikarya</taxon>
        <taxon>Ascomycota</taxon>
        <taxon>Pezizomycotina</taxon>
        <taxon>Sordariomycetes</taxon>
        <taxon>Hypocreomycetidae</taxon>
        <taxon>Glomerellales</taxon>
        <taxon>Glomerellaceae</taxon>
        <taxon>Colletotrichum</taxon>
        <taxon>Colletotrichum destructivum species complex</taxon>
    </lineage>
</organism>
<evidence type="ECO:0000259" key="1">
    <source>
        <dbReference type="PROSITE" id="PS51186"/>
    </source>
</evidence>
<gene>
    <name evidence="2" type="ORF">CH35J_001468</name>
</gene>
<dbReference type="Pfam" id="PF00583">
    <property type="entry name" value="Acetyltransf_1"/>
    <property type="match status" value="1"/>
</dbReference>
<dbReference type="PROSITE" id="PS51186">
    <property type="entry name" value="GNAT"/>
    <property type="match status" value="1"/>
</dbReference>
<dbReference type="EMBL" id="MWPZ01000001">
    <property type="protein sequence ID" value="TID07032.1"/>
    <property type="molecule type" value="Genomic_DNA"/>
</dbReference>
<comment type="caution">
    <text evidence="2">The sequence shown here is derived from an EMBL/GenBank/DDBJ whole genome shotgun (WGS) entry which is preliminary data.</text>
</comment>
<name>A0A4V4NE22_9PEZI</name>
<sequence length="232" mass="25668">MSKTRVRDGGVVPHDAPFIVEAFDSTIPHLAAIGSGEMWGSLFSEKEGFVEETADDVKKSEAYRTTEEGEALRIFVAEVDVEPAVAPFPHSAAECPGLRYRTVDDGTRMLSVGAAFIRDNWLPGHVESQFHVDAIRAELEGKAGFVYIDVLVSDFRTGHHRKGAGEALLRRAVEYGLEKGMKALYVDAWAGNEEKLVRWYERQGFTAVADFEMKRANGTIWPGTLMRMSLGS</sequence>
<reference evidence="2 3" key="1">
    <citation type="journal article" date="2019" name="Genome Biol. Evol.">
        <title>Genomic Plasticity Mediated by Transposable Elements in the Plant Pathogenic Fungus Colletotrichum higginsianum.</title>
        <authorList>
            <person name="Tsushima A."/>
            <person name="Gan P."/>
            <person name="Kumakura N."/>
            <person name="Narusaka M."/>
            <person name="Takano Y."/>
            <person name="Narusaka Y."/>
            <person name="Shirasu K."/>
        </authorList>
    </citation>
    <scope>NUCLEOTIDE SEQUENCE [LARGE SCALE GENOMIC DNA]</scope>
    <source>
        <strain evidence="2 3">MAFF305635-RFP</strain>
    </source>
</reference>
<feature type="domain" description="N-acetyltransferase" evidence="1">
    <location>
        <begin position="79"/>
        <end position="231"/>
    </location>
</feature>
<dbReference type="Proteomes" id="UP000305883">
    <property type="component" value="Unassembled WGS sequence"/>
</dbReference>
<dbReference type="Gene3D" id="3.40.630.30">
    <property type="match status" value="1"/>
</dbReference>
<evidence type="ECO:0000313" key="3">
    <source>
        <dbReference type="Proteomes" id="UP000305883"/>
    </source>
</evidence>
<dbReference type="InterPro" id="IPR016181">
    <property type="entry name" value="Acyl_CoA_acyltransferase"/>
</dbReference>
<evidence type="ECO:0000313" key="2">
    <source>
        <dbReference type="EMBL" id="TID07032.1"/>
    </source>
</evidence>